<dbReference type="EMBL" id="JAVXUO010000658">
    <property type="protein sequence ID" value="KAK2990336.1"/>
    <property type="molecule type" value="Genomic_DNA"/>
</dbReference>
<comment type="caution">
    <text evidence="3">The sequence shown here is derived from an EMBL/GenBank/DDBJ whole genome shotgun (WGS) entry which is preliminary data.</text>
</comment>
<dbReference type="AlphaFoldDB" id="A0AA88RVE9"/>
<evidence type="ECO:0008006" key="5">
    <source>
        <dbReference type="Google" id="ProtNLM"/>
    </source>
</evidence>
<reference evidence="3" key="1">
    <citation type="submission" date="2022-12" db="EMBL/GenBank/DDBJ databases">
        <title>Draft genome assemblies for two species of Escallonia (Escalloniales).</title>
        <authorList>
            <person name="Chanderbali A."/>
            <person name="Dervinis C."/>
            <person name="Anghel I."/>
            <person name="Soltis D."/>
            <person name="Soltis P."/>
            <person name="Zapata F."/>
        </authorList>
    </citation>
    <scope>NUCLEOTIDE SEQUENCE</scope>
    <source>
        <strain evidence="3">UCBG92.1500</strain>
        <tissue evidence="3">Leaf</tissue>
    </source>
</reference>
<organism evidence="3 4">
    <name type="scientific">Escallonia rubra</name>
    <dbReference type="NCBI Taxonomy" id="112253"/>
    <lineage>
        <taxon>Eukaryota</taxon>
        <taxon>Viridiplantae</taxon>
        <taxon>Streptophyta</taxon>
        <taxon>Embryophyta</taxon>
        <taxon>Tracheophyta</taxon>
        <taxon>Spermatophyta</taxon>
        <taxon>Magnoliopsida</taxon>
        <taxon>eudicotyledons</taxon>
        <taxon>Gunneridae</taxon>
        <taxon>Pentapetalae</taxon>
        <taxon>asterids</taxon>
        <taxon>campanulids</taxon>
        <taxon>Escalloniales</taxon>
        <taxon>Escalloniaceae</taxon>
        <taxon>Escallonia</taxon>
    </lineage>
</organism>
<keyword evidence="4" id="KW-1185">Reference proteome</keyword>
<evidence type="ECO:0000259" key="1">
    <source>
        <dbReference type="Pfam" id="PF07727"/>
    </source>
</evidence>
<dbReference type="PANTHER" id="PTHR37610:SF60">
    <property type="entry name" value="RETROTRANSPOSON COPIA-LIKE N-TERMINAL DOMAIN-CONTAINING PROTEIN"/>
    <property type="match status" value="1"/>
</dbReference>
<gene>
    <name evidence="3" type="ORF">RJ640_003608</name>
</gene>
<accession>A0AA88RVE9</accession>
<dbReference type="Pfam" id="PF14244">
    <property type="entry name" value="Retrotran_gag_3"/>
    <property type="match status" value="1"/>
</dbReference>
<name>A0AA88RVE9_9ASTE</name>
<dbReference type="PANTHER" id="PTHR37610">
    <property type="entry name" value="CCHC-TYPE DOMAIN-CONTAINING PROTEIN"/>
    <property type="match status" value="1"/>
</dbReference>
<dbReference type="Proteomes" id="UP001187471">
    <property type="component" value="Unassembled WGS sequence"/>
</dbReference>
<evidence type="ECO:0000313" key="4">
    <source>
        <dbReference type="Proteomes" id="UP001187471"/>
    </source>
</evidence>
<dbReference type="SUPFAM" id="SSF56672">
    <property type="entry name" value="DNA/RNA polymerases"/>
    <property type="match status" value="1"/>
</dbReference>
<sequence length="313" mass="35259">MDPSNPYFVHHSDHPGHLLAPITLNGANYPSWSKSMIRALTAKKKIGFIAGFIEQPSENDQPKILSLFSLILRDNPYGPSILWHRMPSSATTQVNPPFTVPSSVTGTSFIAILIYVDDILLTTDDLQEIERLRKFLLKRFRMEDLGDLKYFWGIEFSRSKKDIFMSQRKYALDILQDLGLLGAHPDKFRTEQNLKLTPTYGTSSVAIWRSTHATTLSTPATLNPTTNLCISGKAPSSQCRAPFQIKRERERGGMVSMAKSMTMVSILMMLLLIPMVVAREVPSSDKDGDTTRFLPGVKPSQYFIWLHSSLHEV</sequence>
<protein>
    <recommendedName>
        <fullName evidence="5">Reverse transcriptase Ty1/copia-type domain-containing protein</fullName>
    </recommendedName>
</protein>
<dbReference type="InterPro" id="IPR043502">
    <property type="entry name" value="DNA/RNA_pol_sf"/>
</dbReference>
<feature type="domain" description="Retrotransposon Copia-like N-terminal" evidence="2">
    <location>
        <begin position="10"/>
        <end position="56"/>
    </location>
</feature>
<dbReference type="InterPro" id="IPR029472">
    <property type="entry name" value="Copia-like_N"/>
</dbReference>
<evidence type="ECO:0000313" key="3">
    <source>
        <dbReference type="EMBL" id="KAK2990336.1"/>
    </source>
</evidence>
<proteinExistence type="predicted"/>
<dbReference type="InterPro" id="IPR013103">
    <property type="entry name" value="RVT_2"/>
</dbReference>
<feature type="domain" description="Reverse transcriptase Ty1/copia-type" evidence="1">
    <location>
        <begin position="106"/>
        <end position="185"/>
    </location>
</feature>
<dbReference type="Pfam" id="PF07727">
    <property type="entry name" value="RVT_2"/>
    <property type="match status" value="1"/>
</dbReference>
<evidence type="ECO:0000259" key="2">
    <source>
        <dbReference type="Pfam" id="PF14244"/>
    </source>
</evidence>